<sequence length="53" mass="6075">MHRRILLNVSARIRFMPQKAEAFFQIRILPVSRGDSILSSPSLYTTQCLIVSI</sequence>
<proteinExistence type="predicted"/>
<name>A0A371CXQ7_9APHY</name>
<dbReference type="Proteomes" id="UP000256964">
    <property type="component" value="Unassembled WGS sequence"/>
</dbReference>
<dbReference type="AlphaFoldDB" id="A0A371CXQ7"/>
<accession>A0A371CXQ7</accession>
<organism evidence="1 2">
    <name type="scientific">Lentinus brumalis</name>
    <dbReference type="NCBI Taxonomy" id="2498619"/>
    <lineage>
        <taxon>Eukaryota</taxon>
        <taxon>Fungi</taxon>
        <taxon>Dikarya</taxon>
        <taxon>Basidiomycota</taxon>
        <taxon>Agaricomycotina</taxon>
        <taxon>Agaricomycetes</taxon>
        <taxon>Polyporales</taxon>
        <taxon>Polyporaceae</taxon>
        <taxon>Lentinus</taxon>
    </lineage>
</organism>
<evidence type="ECO:0000313" key="1">
    <source>
        <dbReference type="EMBL" id="RDX45073.1"/>
    </source>
</evidence>
<dbReference type="EMBL" id="KZ857442">
    <property type="protein sequence ID" value="RDX45073.1"/>
    <property type="molecule type" value="Genomic_DNA"/>
</dbReference>
<keyword evidence="2" id="KW-1185">Reference proteome</keyword>
<gene>
    <name evidence="1" type="ORF">OH76DRAFT_1028818</name>
</gene>
<protein>
    <submittedName>
        <fullName evidence="1">Uncharacterized protein</fullName>
    </submittedName>
</protein>
<evidence type="ECO:0000313" key="2">
    <source>
        <dbReference type="Proteomes" id="UP000256964"/>
    </source>
</evidence>
<reference evidence="1 2" key="1">
    <citation type="journal article" date="2018" name="Biotechnol. Biofuels">
        <title>Integrative visual omics of the white-rot fungus Polyporus brumalis exposes the biotechnological potential of its oxidative enzymes for delignifying raw plant biomass.</title>
        <authorList>
            <person name="Miyauchi S."/>
            <person name="Rancon A."/>
            <person name="Drula E."/>
            <person name="Hage H."/>
            <person name="Chaduli D."/>
            <person name="Favel A."/>
            <person name="Grisel S."/>
            <person name="Henrissat B."/>
            <person name="Herpoel-Gimbert I."/>
            <person name="Ruiz-Duenas F.J."/>
            <person name="Chevret D."/>
            <person name="Hainaut M."/>
            <person name="Lin J."/>
            <person name="Wang M."/>
            <person name="Pangilinan J."/>
            <person name="Lipzen A."/>
            <person name="Lesage-Meessen L."/>
            <person name="Navarro D."/>
            <person name="Riley R."/>
            <person name="Grigoriev I.V."/>
            <person name="Zhou S."/>
            <person name="Raouche S."/>
            <person name="Rosso M.N."/>
        </authorList>
    </citation>
    <scope>NUCLEOTIDE SEQUENCE [LARGE SCALE GENOMIC DNA]</scope>
    <source>
        <strain evidence="1 2">BRFM 1820</strain>
    </source>
</reference>